<feature type="signal peptide" evidence="1">
    <location>
        <begin position="1"/>
        <end position="20"/>
    </location>
</feature>
<accession>A0A3P3WDC0</accession>
<dbReference type="Pfam" id="PF13568">
    <property type="entry name" value="OMP_b-brl_2"/>
    <property type="match status" value="1"/>
</dbReference>
<gene>
    <name evidence="3" type="ORF">EG849_06450</name>
</gene>
<evidence type="ECO:0000259" key="2">
    <source>
        <dbReference type="Pfam" id="PF13568"/>
    </source>
</evidence>
<dbReference type="AlphaFoldDB" id="A0A3P3WDC0"/>
<evidence type="ECO:0000313" key="4">
    <source>
        <dbReference type="Proteomes" id="UP000271937"/>
    </source>
</evidence>
<dbReference type="EMBL" id="RQVR01000006">
    <property type="protein sequence ID" value="RRJ92056.1"/>
    <property type="molecule type" value="Genomic_DNA"/>
</dbReference>
<reference evidence="3 4" key="1">
    <citation type="submission" date="2018-11" db="EMBL/GenBank/DDBJ databases">
        <title>Flavobacterium sp. nov., YIM 102600 draft genome.</title>
        <authorList>
            <person name="Li G."/>
            <person name="Jiang Y."/>
        </authorList>
    </citation>
    <scope>NUCLEOTIDE SEQUENCE [LARGE SCALE GENOMIC DNA]</scope>
    <source>
        <strain evidence="3 4">YIM 102600</strain>
    </source>
</reference>
<name>A0A3P3WDC0_9FLAO</name>
<dbReference type="OrthoDB" id="947434at2"/>
<dbReference type="RefSeq" id="WP_125012262.1">
    <property type="nucleotide sequence ID" value="NZ_RQVR01000006.1"/>
</dbReference>
<protein>
    <submittedName>
        <fullName evidence="3">PorT family protein</fullName>
    </submittedName>
</protein>
<evidence type="ECO:0000256" key="1">
    <source>
        <dbReference type="SAM" id="SignalP"/>
    </source>
</evidence>
<organism evidence="3 4">
    <name type="scientific">Flavobacterium macacae</name>
    <dbReference type="NCBI Taxonomy" id="2488993"/>
    <lineage>
        <taxon>Bacteria</taxon>
        <taxon>Pseudomonadati</taxon>
        <taxon>Bacteroidota</taxon>
        <taxon>Flavobacteriia</taxon>
        <taxon>Flavobacteriales</taxon>
        <taxon>Flavobacteriaceae</taxon>
        <taxon>Flavobacterium</taxon>
    </lineage>
</organism>
<keyword evidence="4" id="KW-1185">Reference proteome</keyword>
<feature type="domain" description="Outer membrane protein beta-barrel" evidence="2">
    <location>
        <begin position="20"/>
        <end position="171"/>
    </location>
</feature>
<sequence length="190" mass="20127">MKKLILAVVFVFAAATSSNAQVVQFGVKGGANFSSFNGDTGNIDYKNKTGFHVGAMAEIKVLPNFSIQPEALFSSQGAASDVDGVDDFNLDYISVPVLAKFYLITDRLSIEAGPQFSFLVNDSADVLDEFGEITDGYKPKSFDFGLAGGLGLKIAGGLSAHARYTIGLTEISKNADAKNAVFQVGLGYLF</sequence>
<keyword evidence="1" id="KW-0732">Signal</keyword>
<dbReference type="InterPro" id="IPR011250">
    <property type="entry name" value="OMP/PagP_B-barrel"/>
</dbReference>
<dbReference type="InterPro" id="IPR025665">
    <property type="entry name" value="Beta-barrel_OMP_2"/>
</dbReference>
<evidence type="ECO:0000313" key="3">
    <source>
        <dbReference type="EMBL" id="RRJ92056.1"/>
    </source>
</evidence>
<dbReference type="SUPFAM" id="SSF56925">
    <property type="entry name" value="OMPA-like"/>
    <property type="match status" value="1"/>
</dbReference>
<feature type="chain" id="PRO_5018317812" evidence="1">
    <location>
        <begin position="21"/>
        <end position="190"/>
    </location>
</feature>
<comment type="caution">
    <text evidence="3">The sequence shown here is derived from an EMBL/GenBank/DDBJ whole genome shotgun (WGS) entry which is preliminary data.</text>
</comment>
<dbReference type="Proteomes" id="UP000271937">
    <property type="component" value="Unassembled WGS sequence"/>
</dbReference>
<proteinExistence type="predicted"/>